<evidence type="ECO:0000256" key="4">
    <source>
        <dbReference type="ARBA" id="ARBA00022490"/>
    </source>
</evidence>
<evidence type="ECO:0000256" key="5">
    <source>
        <dbReference type="ARBA" id="ARBA00023136"/>
    </source>
</evidence>
<feature type="domain" description="TLDc" evidence="11">
    <location>
        <begin position="160"/>
        <end position="326"/>
    </location>
</feature>
<dbReference type="GO" id="GO:0016020">
    <property type="term" value="C:membrane"/>
    <property type="evidence" value="ECO:0007669"/>
    <property type="project" value="UniProtKB-SubCell"/>
</dbReference>
<dbReference type="Proteomes" id="UP000252519">
    <property type="component" value="Unassembled WGS sequence"/>
</dbReference>
<gene>
    <name evidence="12" type="ORF">ANCCAN_24842</name>
</gene>
<reference evidence="12 13" key="1">
    <citation type="submission" date="2014-10" db="EMBL/GenBank/DDBJ databases">
        <title>Draft genome of the hookworm Ancylostoma caninum.</title>
        <authorList>
            <person name="Mitreva M."/>
        </authorList>
    </citation>
    <scope>NUCLEOTIDE SEQUENCE [LARGE SCALE GENOMIC DNA]</scope>
    <source>
        <strain evidence="12 13">Baltimore</strain>
    </source>
</reference>
<dbReference type="GO" id="GO:0005634">
    <property type="term" value="C:nucleus"/>
    <property type="evidence" value="ECO:0007669"/>
    <property type="project" value="TreeGrafter"/>
</dbReference>
<keyword evidence="5" id="KW-0472">Membrane</keyword>
<feature type="region of interest" description="Disordered" evidence="10">
    <location>
        <begin position="357"/>
        <end position="387"/>
    </location>
</feature>
<dbReference type="PANTHER" id="PTHR23354:SF131">
    <property type="entry name" value="MTOR-ASSOCIATED PROTEIN MEAK7"/>
    <property type="match status" value="1"/>
</dbReference>
<dbReference type="GO" id="GO:0005764">
    <property type="term" value="C:lysosome"/>
    <property type="evidence" value="ECO:0007669"/>
    <property type="project" value="UniProtKB-SubCell"/>
</dbReference>
<dbReference type="Pfam" id="PF07534">
    <property type="entry name" value="TLD"/>
    <property type="match status" value="1"/>
</dbReference>
<dbReference type="EMBL" id="JOJR01001970">
    <property type="protein sequence ID" value="RCN29399.1"/>
    <property type="molecule type" value="Genomic_DNA"/>
</dbReference>
<evidence type="ECO:0000256" key="9">
    <source>
        <dbReference type="ARBA" id="ARBA00042134"/>
    </source>
</evidence>
<evidence type="ECO:0000256" key="1">
    <source>
        <dbReference type="ARBA" id="ARBA00004370"/>
    </source>
</evidence>
<evidence type="ECO:0000256" key="8">
    <source>
        <dbReference type="ARBA" id="ARBA00041780"/>
    </source>
</evidence>
<dbReference type="PROSITE" id="PS51886">
    <property type="entry name" value="TLDC"/>
    <property type="match status" value="1"/>
</dbReference>
<evidence type="ECO:0000256" key="3">
    <source>
        <dbReference type="ARBA" id="ARBA00004496"/>
    </source>
</evidence>
<dbReference type="OrthoDB" id="289228at2759"/>
<feature type="compositionally biased region" description="Basic and acidic residues" evidence="10">
    <location>
        <begin position="359"/>
        <end position="369"/>
    </location>
</feature>
<evidence type="ECO:0000256" key="7">
    <source>
        <dbReference type="ARBA" id="ARBA00039594"/>
    </source>
</evidence>
<dbReference type="InterPro" id="IPR006571">
    <property type="entry name" value="TLDc_dom"/>
</dbReference>
<name>A0A368FEF1_ANCCA</name>
<evidence type="ECO:0000313" key="13">
    <source>
        <dbReference type="Proteomes" id="UP000252519"/>
    </source>
</evidence>
<organism evidence="12 13">
    <name type="scientific">Ancylostoma caninum</name>
    <name type="common">Dog hookworm</name>
    <dbReference type="NCBI Taxonomy" id="29170"/>
    <lineage>
        <taxon>Eukaryota</taxon>
        <taxon>Metazoa</taxon>
        <taxon>Ecdysozoa</taxon>
        <taxon>Nematoda</taxon>
        <taxon>Chromadorea</taxon>
        <taxon>Rhabditida</taxon>
        <taxon>Rhabditina</taxon>
        <taxon>Rhabditomorpha</taxon>
        <taxon>Strongyloidea</taxon>
        <taxon>Ancylostomatidae</taxon>
        <taxon>Ancylostomatinae</taxon>
        <taxon>Ancylostoma</taxon>
    </lineage>
</organism>
<evidence type="ECO:0000259" key="11">
    <source>
        <dbReference type="PROSITE" id="PS51886"/>
    </source>
</evidence>
<dbReference type="SMART" id="SM00584">
    <property type="entry name" value="TLDc"/>
    <property type="match status" value="1"/>
</dbReference>
<dbReference type="STRING" id="29170.A0A368FEF1"/>
<dbReference type="GO" id="GO:0006979">
    <property type="term" value="P:response to oxidative stress"/>
    <property type="evidence" value="ECO:0007669"/>
    <property type="project" value="TreeGrafter"/>
</dbReference>
<sequence length="387" mass="42685">LSGEQVRTTEQELEKVTKGHVSLEKSQFEKVYAKLRPKTSAVFEAIQHENRCLFSSILQLADSLLGDASGQAAALLKIFGSTAQALAGVVSIYANRHHLNANDSAALLDYMMLDAPSDDGRFDRWLLGNSVAAQLVLHVFSPLVFEEGPALHPFTASPSSILTHSGAMIINMQLPSDRRRDWTLLFSSVLNGSSFSQMSKRVNGEGPCLVVVESTNGRIFGCFASAGFCMGSTYHGDATSFLFEIQPHVRVYSATGLTQNYAYLNCQQASMPNGLGIGGYENVWPFFIHEDYGKGTTLANISSFEKCHLAGSDHFEIKNLEVWRVGEKPRLPVEEEECIRSEKSILDKDPQAQALLEMSGRKMHSEAYRDPAPLLDEPFDVHPKHDL</sequence>
<dbReference type="AlphaFoldDB" id="A0A368FEF1"/>
<proteinExistence type="predicted"/>
<dbReference type="PANTHER" id="PTHR23354">
    <property type="entry name" value="NUCLEOLAR PROTEIN 7/ESTROGEN RECEPTOR COACTIVATOR-RELATED"/>
    <property type="match status" value="1"/>
</dbReference>
<keyword evidence="4" id="KW-0963">Cytoplasm</keyword>
<evidence type="ECO:0000256" key="6">
    <source>
        <dbReference type="ARBA" id="ARBA00023228"/>
    </source>
</evidence>
<comment type="caution">
    <text evidence="12">The sequence shown here is derived from an EMBL/GenBank/DDBJ whole genome shotgun (WGS) entry which is preliminary data.</text>
</comment>
<keyword evidence="6" id="KW-0458">Lysosome</keyword>
<keyword evidence="13" id="KW-1185">Reference proteome</keyword>
<evidence type="ECO:0000256" key="10">
    <source>
        <dbReference type="SAM" id="MobiDB-lite"/>
    </source>
</evidence>
<comment type="subcellular location">
    <subcellularLocation>
        <location evidence="3">Cytoplasm</location>
    </subcellularLocation>
    <subcellularLocation>
        <location evidence="2">Lysosome</location>
    </subcellularLocation>
    <subcellularLocation>
        <location evidence="1">Membrane</location>
    </subcellularLocation>
</comment>
<accession>A0A368FEF1</accession>
<protein>
    <recommendedName>
        <fullName evidence="7">MTOR-associated protein MEAK7</fullName>
    </recommendedName>
    <alternativeName>
        <fullName evidence="9">TBC/LysM-associated domain-containing protein 1</fullName>
    </alternativeName>
    <alternativeName>
        <fullName evidence="8">TLD domain-containing protein 1</fullName>
    </alternativeName>
</protein>
<evidence type="ECO:0000313" key="12">
    <source>
        <dbReference type="EMBL" id="RCN29399.1"/>
    </source>
</evidence>
<feature type="non-terminal residue" evidence="12">
    <location>
        <position position="1"/>
    </location>
</feature>
<evidence type="ECO:0000256" key="2">
    <source>
        <dbReference type="ARBA" id="ARBA00004371"/>
    </source>
</evidence>